<gene>
    <name evidence="1" type="ORF">Pdsh_02680</name>
</gene>
<dbReference type="AlphaFoldDB" id="A0A211YRY1"/>
<proteinExistence type="predicted"/>
<evidence type="ECO:0000313" key="1">
    <source>
        <dbReference type="EMBL" id="OWJ55701.1"/>
    </source>
</evidence>
<dbReference type="EMBL" id="NCQP01000001">
    <property type="protein sequence ID" value="OWJ55701.1"/>
    <property type="molecule type" value="Genomic_DNA"/>
</dbReference>
<comment type="caution">
    <text evidence="1">The sequence shown here is derived from an EMBL/GenBank/DDBJ whole genome shotgun (WGS) entry which is preliminary data.</text>
</comment>
<name>A0A211YRY1_9CREN</name>
<accession>A0A211YRY1</accession>
<reference evidence="1 2" key="1">
    <citation type="submission" date="2017-05" db="EMBL/GenBank/DDBJ databases">
        <title>The draft genome of the hyperthermophilic archaeon 'Pyrodictium delaneyi strain Hulk', an iron and nitrate reducer, reveals the capacity for sulfate reduction.</title>
        <authorList>
            <person name="Demey L.M."/>
            <person name="Miller C."/>
            <person name="Manzella M."/>
            <person name="Reguera G."/>
            <person name="Kashefi K."/>
        </authorList>
    </citation>
    <scope>NUCLEOTIDE SEQUENCE [LARGE SCALE GENOMIC DNA]</scope>
    <source>
        <strain evidence="1 2">Hulk</strain>
    </source>
</reference>
<dbReference type="Proteomes" id="UP000196694">
    <property type="component" value="Unassembled WGS sequence"/>
</dbReference>
<organism evidence="1 2">
    <name type="scientific">Pyrodictium delaneyi</name>
    <dbReference type="NCBI Taxonomy" id="1273541"/>
    <lineage>
        <taxon>Archaea</taxon>
        <taxon>Thermoproteota</taxon>
        <taxon>Thermoprotei</taxon>
        <taxon>Desulfurococcales</taxon>
        <taxon>Pyrodictiaceae</taxon>
        <taxon>Pyrodictium</taxon>
    </lineage>
</organism>
<protein>
    <submittedName>
        <fullName evidence="1">Uncharacterized protein</fullName>
    </submittedName>
</protein>
<keyword evidence="2" id="KW-1185">Reference proteome</keyword>
<evidence type="ECO:0000313" key="2">
    <source>
        <dbReference type="Proteomes" id="UP000196694"/>
    </source>
</evidence>
<sequence length="148" mass="17777">MLFLGIWDRAMPRRKYLRVINGLDAVEKFLEEYKRRIYRYNSLIRDAGFYLKPLHIVSRQVANGQRTYYYIGRYWWRVVYAGKAGKTSRVKWIYVGREKPPELAGYPDPPSHPIAGLRFSVDGRDVIIDRRVYEKYRWVFEGYTVVEE</sequence>